<evidence type="ECO:0000256" key="1">
    <source>
        <dbReference type="ARBA" id="ARBA00023015"/>
    </source>
</evidence>
<gene>
    <name evidence="5" type="ORF">FHU37_000735</name>
</gene>
<feature type="domain" description="HTH araC/xylS-type" evidence="4">
    <location>
        <begin position="219"/>
        <end position="317"/>
    </location>
</feature>
<dbReference type="Proteomes" id="UP000567795">
    <property type="component" value="Unassembled WGS sequence"/>
</dbReference>
<dbReference type="CDD" id="cd03137">
    <property type="entry name" value="GATase1_AraC_1"/>
    <property type="match status" value="1"/>
</dbReference>
<dbReference type="InterPro" id="IPR029062">
    <property type="entry name" value="Class_I_gatase-like"/>
</dbReference>
<organism evidence="5 6">
    <name type="scientific">Allostreptomyces psammosilenae</name>
    <dbReference type="NCBI Taxonomy" id="1892865"/>
    <lineage>
        <taxon>Bacteria</taxon>
        <taxon>Bacillati</taxon>
        <taxon>Actinomycetota</taxon>
        <taxon>Actinomycetes</taxon>
        <taxon>Kitasatosporales</taxon>
        <taxon>Streptomycetaceae</taxon>
        <taxon>Allostreptomyces</taxon>
    </lineage>
</organism>
<dbReference type="InterPro" id="IPR002818">
    <property type="entry name" value="DJ-1/PfpI"/>
</dbReference>
<dbReference type="RefSeq" id="WP_179812789.1">
    <property type="nucleotide sequence ID" value="NZ_JACBZD010000001.1"/>
</dbReference>
<dbReference type="InterPro" id="IPR018060">
    <property type="entry name" value="HTH_AraC"/>
</dbReference>
<evidence type="ECO:0000256" key="3">
    <source>
        <dbReference type="ARBA" id="ARBA00023163"/>
    </source>
</evidence>
<proteinExistence type="predicted"/>
<sequence length="323" mass="34492">MNQRRVVLVVFDGFQSLDLVGPHEVFQHASSLVGEGGYTCEIVARRPGAVGADSGLPVHARHGVDTLDPGGVDTLVVAGGGGVYQASREPELTGWIAAAGAGARRVASVCSGAFLLAAAGLLRGRRVTTHWARAERLAEEYPDLTVDPDPIFIRDGRVWSSAGVTAGMDLALALVAEDLGHQVALDVARHLVLFLRRPGGQSQFSQALWAEQPSTDPIRAVVAAIHADPGARHGIEDLAACAGLSPRHLQRRFTAELGVPPGAYLTRVRLEAAQRALAEGDEPVDVVARRCGLGSAETMRRTFHRHLGITPSQYRDRFHADRK</sequence>
<protein>
    <submittedName>
        <fullName evidence="5">Transcriptional regulator GlxA family with amidase domain</fullName>
    </submittedName>
</protein>
<dbReference type="InterPro" id="IPR052158">
    <property type="entry name" value="INH-QAR"/>
</dbReference>
<dbReference type="Pfam" id="PF01965">
    <property type="entry name" value="DJ-1_PfpI"/>
    <property type="match status" value="1"/>
</dbReference>
<dbReference type="Gene3D" id="3.40.50.880">
    <property type="match status" value="1"/>
</dbReference>
<keyword evidence="2" id="KW-0238">DNA-binding</keyword>
<dbReference type="GO" id="GO:0043565">
    <property type="term" value="F:sequence-specific DNA binding"/>
    <property type="evidence" value="ECO:0007669"/>
    <property type="project" value="InterPro"/>
</dbReference>
<accession>A0A852ZZU5</accession>
<evidence type="ECO:0000313" key="5">
    <source>
        <dbReference type="EMBL" id="NYI03792.1"/>
    </source>
</evidence>
<dbReference type="SMART" id="SM00342">
    <property type="entry name" value="HTH_ARAC"/>
    <property type="match status" value="1"/>
</dbReference>
<dbReference type="SUPFAM" id="SSF52317">
    <property type="entry name" value="Class I glutamine amidotransferase-like"/>
    <property type="match status" value="1"/>
</dbReference>
<name>A0A852ZZU5_9ACTN</name>
<dbReference type="EMBL" id="JACBZD010000001">
    <property type="protein sequence ID" value="NYI03792.1"/>
    <property type="molecule type" value="Genomic_DNA"/>
</dbReference>
<dbReference type="PANTHER" id="PTHR43130:SF3">
    <property type="entry name" value="HTH-TYPE TRANSCRIPTIONAL REGULATOR RV1931C"/>
    <property type="match status" value="1"/>
</dbReference>
<keyword evidence="1" id="KW-0805">Transcription regulation</keyword>
<dbReference type="SUPFAM" id="SSF46689">
    <property type="entry name" value="Homeodomain-like"/>
    <property type="match status" value="2"/>
</dbReference>
<dbReference type="Gene3D" id="1.10.10.60">
    <property type="entry name" value="Homeodomain-like"/>
    <property type="match status" value="1"/>
</dbReference>
<dbReference type="PROSITE" id="PS01124">
    <property type="entry name" value="HTH_ARAC_FAMILY_2"/>
    <property type="match status" value="1"/>
</dbReference>
<dbReference type="InterPro" id="IPR018062">
    <property type="entry name" value="HTH_AraC-typ_CS"/>
</dbReference>
<keyword evidence="3" id="KW-0804">Transcription</keyword>
<evidence type="ECO:0000256" key="2">
    <source>
        <dbReference type="ARBA" id="ARBA00023125"/>
    </source>
</evidence>
<reference evidence="5 6" key="1">
    <citation type="submission" date="2020-07" db="EMBL/GenBank/DDBJ databases">
        <title>Sequencing the genomes of 1000 actinobacteria strains.</title>
        <authorList>
            <person name="Klenk H.-P."/>
        </authorList>
    </citation>
    <scope>NUCLEOTIDE SEQUENCE [LARGE SCALE GENOMIC DNA]</scope>
    <source>
        <strain evidence="5 6">DSM 42178</strain>
    </source>
</reference>
<dbReference type="InterPro" id="IPR009057">
    <property type="entry name" value="Homeodomain-like_sf"/>
</dbReference>
<dbReference type="AlphaFoldDB" id="A0A852ZZU5"/>
<dbReference type="PANTHER" id="PTHR43130">
    <property type="entry name" value="ARAC-FAMILY TRANSCRIPTIONAL REGULATOR"/>
    <property type="match status" value="1"/>
</dbReference>
<keyword evidence="6" id="KW-1185">Reference proteome</keyword>
<dbReference type="PROSITE" id="PS00041">
    <property type="entry name" value="HTH_ARAC_FAMILY_1"/>
    <property type="match status" value="1"/>
</dbReference>
<dbReference type="GO" id="GO:0003700">
    <property type="term" value="F:DNA-binding transcription factor activity"/>
    <property type="evidence" value="ECO:0007669"/>
    <property type="project" value="InterPro"/>
</dbReference>
<evidence type="ECO:0000259" key="4">
    <source>
        <dbReference type="PROSITE" id="PS01124"/>
    </source>
</evidence>
<dbReference type="Pfam" id="PF12833">
    <property type="entry name" value="HTH_18"/>
    <property type="match status" value="1"/>
</dbReference>
<evidence type="ECO:0000313" key="6">
    <source>
        <dbReference type="Proteomes" id="UP000567795"/>
    </source>
</evidence>
<comment type="caution">
    <text evidence="5">The sequence shown here is derived from an EMBL/GenBank/DDBJ whole genome shotgun (WGS) entry which is preliminary data.</text>
</comment>